<accession>A0A8E6B2L3</accession>
<dbReference type="Proteomes" id="UP000676194">
    <property type="component" value="Chromosome"/>
</dbReference>
<name>A0A8E6B2L3_9BACT</name>
<dbReference type="RefSeq" id="WP_213494131.1">
    <property type="nucleotide sequence ID" value="NZ_CP074694.1"/>
</dbReference>
<dbReference type="AlphaFoldDB" id="A0A8E6B2L3"/>
<protein>
    <submittedName>
        <fullName evidence="1">Uncharacterized protein</fullName>
    </submittedName>
</protein>
<gene>
    <name evidence="1" type="ORF">KIH39_15480</name>
</gene>
<reference evidence="1" key="1">
    <citation type="submission" date="2021-05" db="EMBL/GenBank/DDBJ databases">
        <title>Complete genome sequence of the cellulolytic planctomycete Telmatocola sphagniphila SP2T and characterization of the first cellulase from planctomycetes.</title>
        <authorList>
            <person name="Rakitin A.L."/>
            <person name="Beletsky A.V."/>
            <person name="Naumoff D.G."/>
            <person name="Kulichevskaya I.S."/>
            <person name="Mardanov A.V."/>
            <person name="Ravin N.V."/>
            <person name="Dedysh S.N."/>
        </authorList>
    </citation>
    <scope>NUCLEOTIDE SEQUENCE</scope>
    <source>
        <strain evidence="1">SP2T</strain>
    </source>
</reference>
<sequence>MLIPMTVPVSIPVLSLEDRQQAFVTILPLLETKARFAFRDLASRHDREDAVAEVVALAWEHFRYSRPLPASLFIKQIPLLIATVRQQLNNRPV</sequence>
<organism evidence="1 2">
    <name type="scientific">Telmatocola sphagniphila</name>
    <dbReference type="NCBI Taxonomy" id="1123043"/>
    <lineage>
        <taxon>Bacteria</taxon>
        <taxon>Pseudomonadati</taxon>
        <taxon>Planctomycetota</taxon>
        <taxon>Planctomycetia</taxon>
        <taxon>Gemmatales</taxon>
        <taxon>Gemmataceae</taxon>
    </lineage>
</organism>
<keyword evidence="2" id="KW-1185">Reference proteome</keyword>
<dbReference type="KEGG" id="tsph:KIH39_15480"/>
<evidence type="ECO:0000313" key="2">
    <source>
        <dbReference type="Proteomes" id="UP000676194"/>
    </source>
</evidence>
<dbReference type="EMBL" id="CP074694">
    <property type="protein sequence ID" value="QVL30254.1"/>
    <property type="molecule type" value="Genomic_DNA"/>
</dbReference>
<evidence type="ECO:0000313" key="1">
    <source>
        <dbReference type="EMBL" id="QVL30254.1"/>
    </source>
</evidence>
<proteinExistence type="predicted"/>